<name>A0ACB7ZCR6_9ERIC</name>
<comment type="caution">
    <text evidence="1">The sequence shown here is derived from an EMBL/GenBank/DDBJ whole genome shotgun (WGS) entry which is preliminary data.</text>
</comment>
<protein>
    <submittedName>
        <fullName evidence="1">Uncharacterized protein</fullName>
    </submittedName>
</protein>
<reference evidence="1 2" key="1">
    <citation type="journal article" date="2021" name="Hortic Res">
        <title>High-quality reference genome and annotation aids understanding of berry development for evergreen blueberry (Vaccinium darrowii).</title>
        <authorList>
            <person name="Yu J."/>
            <person name="Hulse-Kemp A.M."/>
            <person name="Babiker E."/>
            <person name="Staton M."/>
        </authorList>
    </citation>
    <scope>NUCLEOTIDE SEQUENCE [LARGE SCALE GENOMIC DNA]</scope>
    <source>
        <strain evidence="2">cv. NJ 8807/NJ 8810</strain>
        <tissue evidence="1">Young leaf</tissue>
    </source>
</reference>
<accession>A0ACB7ZCR6</accession>
<sequence>MVLVLVNLIFSAVTAVSNLLSRVILSVVAFLLVLAIRAFKLFAGAIQDLLEQLCVAIKSYIEYSLPLLVDGLSNLVSTLFDFIKEGISSAVVATGSALGVLMQQTGDSIGVLLKGLAQVLEGFLGMFATVITDLWNNLKDATGYVTKNA</sequence>
<gene>
    <name evidence="1" type="ORF">Vadar_014948</name>
</gene>
<dbReference type="EMBL" id="CM037162">
    <property type="protein sequence ID" value="KAH7863222.1"/>
    <property type="molecule type" value="Genomic_DNA"/>
</dbReference>
<evidence type="ECO:0000313" key="2">
    <source>
        <dbReference type="Proteomes" id="UP000828048"/>
    </source>
</evidence>
<keyword evidence="2" id="KW-1185">Reference proteome</keyword>
<dbReference type="Proteomes" id="UP000828048">
    <property type="component" value="Chromosome 12"/>
</dbReference>
<proteinExistence type="predicted"/>
<organism evidence="1 2">
    <name type="scientific">Vaccinium darrowii</name>
    <dbReference type="NCBI Taxonomy" id="229202"/>
    <lineage>
        <taxon>Eukaryota</taxon>
        <taxon>Viridiplantae</taxon>
        <taxon>Streptophyta</taxon>
        <taxon>Embryophyta</taxon>
        <taxon>Tracheophyta</taxon>
        <taxon>Spermatophyta</taxon>
        <taxon>Magnoliopsida</taxon>
        <taxon>eudicotyledons</taxon>
        <taxon>Gunneridae</taxon>
        <taxon>Pentapetalae</taxon>
        <taxon>asterids</taxon>
        <taxon>Ericales</taxon>
        <taxon>Ericaceae</taxon>
        <taxon>Vaccinioideae</taxon>
        <taxon>Vaccinieae</taxon>
        <taxon>Vaccinium</taxon>
    </lineage>
</organism>
<evidence type="ECO:0000313" key="1">
    <source>
        <dbReference type="EMBL" id="KAH7863222.1"/>
    </source>
</evidence>